<dbReference type="InterPro" id="IPR041373">
    <property type="entry name" value="RT_RNaseH"/>
</dbReference>
<dbReference type="AlphaFoldDB" id="A0A4Y2JTK5"/>
<evidence type="ECO:0000256" key="4">
    <source>
        <dbReference type="ARBA" id="ARBA00022759"/>
    </source>
</evidence>
<evidence type="ECO:0000259" key="7">
    <source>
        <dbReference type="Pfam" id="PF17917"/>
    </source>
</evidence>
<gene>
    <name evidence="8" type="ORF">AVEN_182700_1</name>
</gene>
<keyword evidence="5" id="KW-0378">Hydrolase</keyword>
<evidence type="ECO:0000256" key="1">
    <source>
        <dbReference type="ARBA" id="ARBA00022679"/>
    </source>
</evidence>
<dbReference type="PANTHER" id="PTHR37984:SF12">
    <property type="entry name" value="RIBONUCLEASE H"/>
    <property type="match status" value="1"/>
</dbReference>
<evidence type="ECO:0000256" key="3">
    <source>
        <dbReference type="ARBA" id="ARBA00022722"/>
    </source>
</evidence>
<keyword evidence="4" id="KW-0255">Endonuclease</keyword>
<keyword evidence="1" id="KW-0808">Transferase</keyword>
<evidence type="ECO:0000313" key="9">
    <source>
        <dbReference type="Proteomes" id="UP000499080"/>
    </source>
</evidence>
<dbReference type="GO" id="GO:0003964">
    <property type="term" value="F:RNA-directed DNA polymerase activity"/>
    <property type="evidence" value="ECO:0007669"/>
    <property type="project" value="UniProtKB-KW"/>
</dbReference>
<name>A0A4Y2JTK5_ARAVE</name>
<dbReference type="OrthoDB" id="6428871at2759"/>
<comment type="caution">
    <text evidence="8">The sequence shown here is derived from an EMBL/GenBank/DDBJ whole genome shotgun (WGS) entry which is preliminary data.</text>
</comment>
<dbReference type="EMBL" id="BGPR01003821">
    <property type="protein sequence ID" value="GBM92809.1"/>
    <property type="molecule type" value="Genomic_DNA"/>
</dbReference>
<keyword evidence="3" id="KW-0540">Nuclease</keyword>
<sequence length="156" mass="17996">MEEEGSFTVIIPIKVGGDLLIISYSDPDVPVVLFGSSLNEFLFLPKYTYVNGYAFSHLIPDGRETPIAYAARKLIWTERNYCQLDKETLSIMGGVLKILYFFYGHTITLITDHQPFLRLFSKMKFTPDIHSPPMLRWYQMLNAYDFAIIHHPGKNI</sequence>
<accession>A0A4Y2JTK5</accession>
<keyword evidence="6" id="KW-0695">RNA-directed DNA polymerase</keyword>
<reference evidence="8 9" key="1">
    <citation type="journal article" date="2019" name="Sci. Rep.">
        <title>Orb-weaving spider Araneus ventricosus genome elucidates the spidroin gene catalogue.</title>
        <authorList>
            <person name="Kono N."/>
            <person name="Nakamura H."/>
            <person name="Ohtoshi R."/>
            <person name="Moran D.A.P."/>
            <person name="Shinohara A."/>
            <person name="Yoshida Y."/>
            <person name="Fujiwara M."/>
            <person name="Mori M."/>
            <person name="Tomita M."/>
            <person name="Arakawa K."/>
        </authorList>
    </citation>
    <scope>NUCLEOTIDE SEQUENCE [LARGE SCALE GENOMIC DNA]</scope>
</reference>
<evidence type="ECO:0000313" key="8">
    <source>
        <dbReference type="EMBL" id="GBM92809.1"/>
    </source>
</evidence>
<organism evidence="8 9">
    <name type="scientific">Araneus ventricosus</name>
    <name type="common">Orbweaver spider</name>
    <name type="synonym">Epeira ventricosa</name>
    <dbReference type="NCBI Taxonomy" id="182803"/>
    <lineage>
        <taxon>Eukaryota</taxon>
        <taxon>Metazoa</taxon>
        <taxon>Ecdysozoa</taxon>
        <taxon>Arthropoda</taxon>
        <taxon>Chelicerata</taxon>
        <taxon>Arachnida</taxon>
        <taxon>Araneae</taxon>
        <taxon>Araneomorphae</taxon>
        <taxon>Entelegynae</taxon>
        <taxon>Araneoidea</taxon>
        <taxon>Araneidae</taxon>
        <taxon>Araneus</taxon>
    </lineage>
</organism>
<evidence type="ECO:0000256" key="6">
    <source>
        <dbReference type="ARBA" id="ARBA00022918"/>
    </source>
</evidence>
<dbReference type="GO" id="GO:0016787">
    <property type="term" value="F:hydrolase activity"/>
    <property type="evidence" value="ECO:0007669"/>
    <property type="project" value="UniProtKB-KW"/>
</dbReference>
<dbReference type="Pfam" id="PF17917">
    <property type="entry name" value="RT_RNaseH"/>
    <property type="match status" value="1"/>
</dbReference>
<protein>
    <recommendedName>
        <fullName evidence="7">Reverse transcriptase RNase H-like domain-containing protein</fullName>
    </recommendedName>
</protein>
<keyword evidence="2" id="KW-0548">Nucleotidyltransferase</keyword>
<evidence type="ECO:0000256" key="5">
    <source>
        <dbReference type="ARBA" id="ARBA00022801"/>
    </source>
</evidence>
<dbReference type="PANTHER" id="PTHR37984">
    <property type="entry name" value="PROTEIN CBG26694"/>
    <property type="match status" value="1"/>
</dbReference>
<dbReference type="InterPro" id="IPR050951">
    <property type="entry name" value="Retrovirus_Pol_polyprotein"/>
</dbReference>
<proteinExistence type="predicted"/>
<feature type="domain" description="Reverse transcriptase RNase H-like" evidence="7">
    <location>
        <begin position="54"/>
        <end position="144"/>
    </location>
</feature>
<dbReference type="InterPro" id="IPR043502">
    <property type="entry name" value="DNA/RNA_pol_sf"/>
</dbReference>
<evidence type="ECO:0000256" key="2">
    <source>
        <dbReference type="ARBA" id="ARBA00022695"/>
    </source>
</evidence>
<keyword evidence="9" id="KW-1185">Reference proteome</keyword>
<dbReference type="Proteomes" id="UP000499080">
    <property type="component" value="Unassembled WGS sequence"/>
</dbReference>
<dbReference type="GO" id="GO:0004519">
    <property type="term" value="F:endonuclease activity"/>
    <property type="evidence" value="ECO:0007669"/>
    <property type="project" value="UniProtKB-KW"/>
</dbReference>
<dbReference type="SUPFAM" id="SSF56672">
    <property type="entry name" value="DNA/RNA polymerases"/>
    <property type="match status" value="1"/>
</dbReference>